<keyword evidence="3" id="KW-1185">Reference proteome</keyword>
<dbReference type="InterPro" id="IPR007607">
    <property type="entry name" value="BacA/B"/>
</dbReference>
<sequence>METPSKRNLILSGIGSSNGGTVRLAKIDGIGKVNGDMNCSDFIVNGKADVHGSVQSSKAEINGTALVEGNLHSERIRIQGKLTVQGNLIGDHLHLNGMLSVNGGCESETFDANGRLQMGTLNAGSIQVTLQGQSHIAEIGGEHIKIRKQPGIDYTKWLKWIPIPVGSQLTAQTIEGDTIYVEYTTAKAVRGTDVVIGPGCEIGLVEYKGKFEQDKGSKVERLEQL</sequence>
<evidence type="ECO:0000256" key="1">
    <source>
        <dbReference type="ARBA" id="ARBA00044755"/>
    </source>
</evidence>
<dbReference type="Pfam" id="PF04519">
    <property type="entry name" value="Bactofilin"/>
    <property type="match status" value="1"/>
</dbReference>
<comment type="similarity">
    <text evidence="1">Belongs to the bactofilin family.</text>
</comment>
<dbReference type="RefSeq" id="WP_262683144.1">
    <property type="nucleotide sequence ID" value="NZ_JAOQIO010000011.1"/>
</dbReference>
<dbReference type="PANTHER" id="PTHR35024">
    <property type="entry name" value="HYPOTHETICAL CYTOSOLIC PROTEIN"/>
    <property type="match status" value="1"/>
</dbReference>
<accession>A0ABT2UAE0</accession>
<gene>
    <name evidence="2" type="ORF">OB236_05665</name>
</gene>
<reference evidence="2 3" key="1">
    <citation type="submission" date="2022-09" db="EMBL/GenBank/DDBJ databases">
        <authorList>
            <person name="Han X.L."/>
            <person name="Wang Q."/>
            <person name="Lu T."/>
        </authorList>
    </citation>
    <scope>NUCLEOTIDE SEQUENCE [LARGE SCALE GENOMIC DNA]</scope>
    <source>
        <strain evidence="2 3">WQ 127069</strain>
    </source>
</reference>
<evidence type="ECO:0000313" key="2">
    <source>
        <dbReference type="EMBL" id="MCU6791613.1"/>
    </source>
</evidence>
<organism evidence="2 3">
    <name type="scientific">Paenibacillus baimaensis</name>
    <dbReference type="NCBI Taxonomy" id="2982185"/>
    <lineage>
        <taxon>Bacteria</taxon>
        <taxon>Bacillati</taxon>
        <taxon>Bacillota</taxon>
        <taxon>Bacilli</taxon>
        <taxon>Bacillales</taxon>
        <taxon>Paenibacillaceae</taxon>
        <taxon>Paenibacillus</taxon>
    </lineage>
</organism>
<evidence type="ECO:0000313" key="3">
    <source>
        <dbReference type="Proteomes" id="UP001652445"/>
    </source>
</evidence>
<protein>
    <submittedName>
        <fullName evidence="2">Polymer-forming cytoskeletal protein</fullName>
    </submittedName>
</protein>
<dbReference type="PANTHER" id="PTHR35024:SF4">
    <property type="entry name" value="POLYMER-FORMING CYTOSKELETAL PROTEIN"/>
    <property type="match status" value="1"/>
</dbReference>
<name>A0ABT2UAE0_9BACL</name>
<comment type="caution">
    <text evidence="2">The sequence shown here is derived from an EMBL/GenBank/DDBJ whole genome shotgun (WGS) entry which is preliminary data.</text>
</comment>
<proteinExistence type="inferred from homology"/>
<dbReference type="Proteomes" id="UP001652445">
    <property type="component" value="Unassembled WGS sequence"/>
</dbReference>
<dbReference type="EMBL" id="JAOQIO010000011">
    <property type="protein sequence ID" value="MCU6791613.1"/>
    <property type="molecule type" value="Genomic_DNA"/>
</dbReference>